<dbReference type="Gene3D" id="3.40.50.300">
    <property type="entry name" value="P-loop containing nucleotide triphosphate hydrolases"/>
    <property type="match status" value="1"/>
</dbReference>
<organism evidence="9 10">
    <name type="scientific">Sedimenticola selenatireducens</name>
    <dbReference type="NCBI Taxonomy" id="191960"/>
    <lineage>
        <taxon>Bacteria</taxon>
        <taxon>Pseudomonadati</taxon>
        <taxon>Pseudomonadota</taxon>
        <taxon>Gammaproteobacteria</taxon>
        <taxon>Chromatiales</taxon>
        <taxon>Sedimenticolaceae</taxon>
        <taxon>Sedimenticola</taxon>
    </lineage>
</organism>
<keyword evidence="5 9" id="KW-0418">Kinase</keyword>
<dbReference type="Pfam" id="PF00485">
    <property type="entry name" value="PRK"/>
    <property type="match status" value="1"/>
</dbReference>
<comment type="similarity">
    <text evidence="1">Belongs to the phosphoribulokinase family.</text>
</comment>
<sequence>MSIKHTIIVITGSSGSGSNRVSDVFSHIAWREKISHLIVDGSAFHRYERDEMAVRVEEACADGRYLSHFSPDGNRLDLLESLFSEFSSNGSGQYRHYLHTEDQAQQHGQEVGTFTPWESLPSNLDLLVYQGLHGAFTGPDVNIKRHVDLTLGVAPIVNLEWIQKIHVDIKNRGYTLDAVRAAIQHRLHDYVHYITPQFSQTDINFQRIPLVDTSNPFDARDMPENDESMVVISFREPRDHDFAFLLKRIDGAFMTRRNSLVVPGGKMEFAMEMLLNPLVHEMMERRRQLQEI</sequence>
<feature type="domain" description="Phosphoribulokinase/uridine kinase" evidence="8">
    <location>
        <begin position="7"/>
        <end position="214"/>
    </location>
</feature>
<dbReference type="EMBL" id="PKUN01000005">
    <property type="protein sequence ID" value="PLX62483.1"/>
    <property type="molecule type" value="Genomic_DNA"/>
</dbReference>
<dbReference type="NCBIfam" id="NF011997">
    <property type="entry name" value="PRK15453.1"/>
    <property type="match status" value="1"/>
</dbReference>
<name>A0A2N6CYP8_9GAMM</name>
<dbReference type="GO" id="GO:0005975">
    <property type="term" value="P:carbohydrate metabolic process"/>
    <property type="evidence" value="ECO:0007669"/>
    <property type="project" value="InterPro"/>
</dbReference>
<proteinExistence type="inferred from homology"/>
<keyword evidence="4" id="KW-0547">Nucleotide-binding</keyword>
<evidence type="ECO:0000259" key="8">
    <source>
        <dbReference type="Pfam" id="PF00485"/>
    </source>
</evidence>
<dbReference type="GO" id="GO:0005524">
    <property type="term" value="F:ATP binding"/>
    <property type="evidence" value="ECO:0007669"/>
    <property type="project" value="UniProtKB-KW"/>
</dbReference>
<comment type="catalytic activity">
    <reaction evidence="7">
        <text>D-ribulose 5-phosphate + ATP = D-ribulose 1,5-bisphosphate + ADP + H(+)</text>
        <dbReference type="Rhea" id="RHEA:19365"/>
        <dbReference type="ChEBI" id="CHEBI:15378"/>
        <dbReference type="ChEBI" id="CHEBI:30616"/>
        <dbReference type="ChEBI" id="CHEBI:57870"/>
        <dbReference type="ChEBI" id="CHEBI:58121"/>
        <dbReference type="ChEBI" id="CHEBI:456216"/>
        <dbReference type="EC" id="2.7.1.19"/>
    </reaction>
</comment>
<evidence type="ECO:0000313" key="10">
    <source>
        <dbReference type="Proteomes" id="UP000235015"/>
    </source>
</evidence>
<dbReference type="RefSeq" id="WP_273438413.1">
    <property type="nucleotide sequence ID" value="NZ_PKUN01000005.1"/>
</dbReference>
<protein>
    <recommendedName>
        <fullName evidence="2">phosphoribulokinase</fullName>
        <ecNumber evidence="2">2.7.1.19</ecNumber>
    </recommendedName>
</protein>
<gene>
    <name evidence="9" type="ORF">C0630_06555</name>
</gene>
<dbReference type="STRING" id="1111735.GCA_000428045_01101"/>
<keyword evidence="3" id="KW-0808">Transferase</keyword>
<evidence type="ECO:0000256" key="7">
    <source>
        <dbReference type="ARBA" id="ARBA00047663"/>
    </source>
</evidence>
<dbReference type="PRINTS" id="PR00478">
    <property type="entry name" value="PHRIBLKINASE"/>
</dbReference>
<evidence type="ECO:0000256" key="5">
    <source>
        <dbReference type="ARBA" id="ARBA00022777"/>
    </source>
</evidence>
<accession>A0A2N6CYP8</accession>
<dbReference type="SUPFAM" id="SSF52540">
    <property type="entry name" value="P-loop containing nucleoside triphosphate hydrolases"/>
    <property type="match status" value="1"/>
</dbReference>
<dbReference type="InterPro" id="IPR006082">
    <property type="entry name" value="PRK"/>
</dbReference>
<evidence type="ECO:0000256" key="3">
    <source>
        <dbReference type="ARBA" id="ARBA00022679"/>
    </source>
</evidence>
<comment type="caution">
    <text evidence="9">The sequence shown here is derived from an EMBL/GenBank/DDBJ whole genome shotgun (WGS) entry which is preliminary data.</text>
</comment>
<dbReference type="Proteomes" id="UP000235015">
    <property type="component" value="Unassembled WGS sequence"/>
</dbReference>
<evidence type="ECO:0000256" key="2">
    <source>
        <dbReference type="ARBA" id="ARBA00012042"/>
    </source>
</evidence>
<dbReference type="EC" id="2.7.1.19" evidence="2"/>
<evidence type="ECO:0000256" key="6">
    <source>
        <dbReference type="ARBA" id="ARBA00022840"/>
    </source>
</evidence>
<dbReference type="InterPro" id="IPR027417">
    <property type="entry name" value="P-loop_NTPase"/>
</dbReference>
<reference evidence="9 10" key="1">
    <citation type="submission" date="2017-11" db="EMBL/GenBank/DDBJ databases">
        <title>Genome-resolved metagenomics identifies genetic mobility, metabolic interactions, and unexpected diversity in perchlorate-reducing communities.</title>
        <authorList>
            <person name="Barnum T.P."/>
            <person name="Figueroa I.A."/>
            <person name="Carlstrom C.I."/>
            <person name="Lucas L.N."/>
            <person name="Engelbrektson A.L."/>
            <person name="Coates J.D."/>
        </authorList>
    </citation>
    <scope>NUCLEOTIDE SEQUENCE [LARGE SCALE GENOMIC DNA]</scope>
    <source>
        <strain evidence="9">BM301</strain>
    </source>
</reference>
<evidence type="ECO:0000256" key="1">
    <source>
        <dbReference type="ARBA" id="ARBA00009719"/>
    </source>
</evidence>
<dbReference type="InterPro" id="IPR006083">
    <property type="entry name" value="PRK/URK"/>
</dbReference>
<evidence type="ECO:0000313" key="9">
    <source>
        <dbReference type="EMBL" id="PLX62483.1"/>
    </source>
</evidence>
<keyword evidence="6" id="KW-0067">ATP-binding</keyword>
<dbReference type="GO" id="GO:0008974">
    <property type="term" value="F:phosphoribulokinase activity"/>
    <property type="evidence" value="ECO:0007669"/>
    <property type="project" value="UniProtKB-EC"/>
</dbReference>
<evidence type="ECO:0000256" key="4">
    <source>
        <dbReference type="ARBA" id="ARBA00022741"/>
    </source>
</evidence>
<dbReference type="AlphaFoldDB" id="A0A2N6CYP8"/>